<protein>
    <recommendedName>
        <fullName evidence="3">TadE-like protein</fullName>
    </recommendedName>
</protein>
<gene>
    <name evidence="1" type="ORF">SPDO_23060</name>
</gene>
<comment type="caution">
    <text evidence="1">The sequence shown here is derived from an EMBL/GenBank/DDBJ whole genome shotgun (WGS) entry which is preliminary data.</text>
</comment>
<sequence>MRATLLRRLARDNRGAALLEFALATPLVLALGLYGVEIGNQALTHMRLSQIALNLADNASRMGLIGNNNVETMREGDMNDMLQAARLQGEGINLTKNGRIIVSSLENVQQSYDSAPVQRIHWQRCIGMQRGTGFDSEYATSTNAGTTSTVTDAGTAMPGGMGPTGSKVNAPPNSAVMYVEVNYLYEPIVTQWLSSPFRMQYRASMIVRNNRDYRQIYNPSSYARRSTCNLYTS</sequence>
<dbReference type="Proteomes" id="UP000197290">
    <property type="component" value="Unassembled WGS sequence"/>
</dbReference>
<evidence type="ECO:0000313" key="1">
    <source>
        <dbReference type="EMBL" id="OWK29321.1"/>
    </source>
</evidence>
<dbReference type="AlphaFoldDB" id="A0A245ZHV2"/>
<accession>A0A245ZHV2</accession>
<organism evidence="1 2">
    <name type="scientific">Sphingomonas dokdonensis</name>
    <dbReference type="NCBI Taxonomy" id="344880"/>
    <lineage>
        <taxon>Bacteria</taxon>
        <taxon>Pseudomonadati</taxon>
        <taxon>Pseudomonadota</taxon>
        <taxon>Alphaproteobacteria</taxon>
        <taxon>Sphingomonadales</taxon>
        <taxon>Sphingomonadaceae</taxon>
        <taxon>Sphingomonas</taxon>
    </lineage>
</organism>
<proteinExistence type="predicted"/>
<name>A0A245ZHV2_9SPHN</name>
<keyword evidence="2" id="KW-1185">Reference proteome</keyword>
<dbReference type="EMBL" id="NBBI01000004">
    <property type="protein sequence ID" value="OWK29321.1"/>
    <property type="molecule type" value="Genomic_DNA"/>
</dbReference>
<reference evidence="1 2" key="1">
    <citation type="submission" date="2017-03" db="EMBL/GenBank/DDBJ databases">
        <title>Genome sequence of Sphingomonas dokdonensis DSM 21029.</title>
        <authorList>
            <person name="Poehlein A."/>
            <person name="Wuebbeler J.H."/>
            <person name="Steinbuechel A."/>
            <person name="Daniel R."/>
        </authorList>
    </citation>
    <scope>NUCLEOTIDE SEQUENCE [LARGE SCALE GENOMIC DNA]</scope>
    <source>
        <strain evidence="1 2">DSM 21029</strain>
    </source>
</reference>
<evidence type="ECO:0008006" key="3">
    <source>
        <dbReference type="Google" id="ProtNLM"/>
    </source>
</evidence>
<evidence type="ECO:0000313" key="2">
    <source>
        <dbReference type="Proteomes" id="UP000197290"/>
    </source>
</evidence>